<name>A0AA35TZJ6_GEOBA</name>
<dbReference type="InterPro" id="IPR036116">
    <property type="entry name" value="FN3_sf"/>
</dbReference>
<comment type="caution">
    <text evidence="5">The sequence shown here is derived from an EMBL/GenBank/DDBJ whole genome shotgun (WGS) entry which is preliminary data.</text>
</comment>
<feature type="domain" description="Fibronectin type-III" evidence="4">
    <location>
        <begin position="6"/>
        <end position="118"/>
    </location>
</feature>
<dbReference type="AlphaFoldDB" id="A0AA35TZJ6"/>
<dbReference type="SMART" id="SM00060">
    <property type="entry name" value="FN3"/>
    <property type="match status" value="2"/>
</dbReference>
<feature type="region of interest" description="Disordered" evidence="2">
    <location>
        <begin position="100"/>
        <end position="131"/>
    </location>
</feature>
<reference evidence="5" key="1">
    <citation type="submission" date="2023-03" db="EMBL/GenBank/DDBJ databases">
        <authorList>
            <person name="Steffen K."/>
            <person name="Cardenas P."/>
        </authorList>
    </citation>
    <scope>NUCLEOTIDE SEQUENCE</scope>
</reference>
<keyword evidence="6" id="KW-1185">Reference proteome</keyword>
<dbReference type="InterPro" id="IPR050991">
    <property type="entry name" value="ECM_Regulatory_Proteins"/>
</dbReference>
<feature type="transmembrane region" description="Helical" evidence="3">
    <location>
        <begin position="239"/>
        <end position="265"/>
    </location>
</feature>
<dbReference type="PANTHER" id="PTHR46708">
    <property type="entry name" value="TENASCIN"/>
    <property type="match status" value="1"/>
</dbReference>
<protein>
    <recommendedName>
        <fullName evidence="4">Fibronectin type-III domain-containing protein</fullName>
    </recommendedName>
</protein>
<keyword evidence="3" id="KW-1133">Transmembrane helix</keyword>
<proteinExistence type="predicted"/>
<evidence type="ECO:0000259" key="4">
    <source>
        <dbReference type="PROSITE" id="PS50853"/>
    </source>
</evidence>
<dbReference type="PROSITE" id="PS50853">
    <property type="entry name" value="FN3"/>
    <property type="match status" value="2"/>
</dbReference>
<dbReference type="CDD" id="cd00063">
    <property type="entry name" value="FN3"/>
    <property type="match status" value="2"/>
</dbReference>
<dbReference type="Pfam" id="PF00041">
    <property type="entry name" value="fn3"/>
    <property type="match status" value="2"/>
</dbReference>
<dbReference type="InterPro" id="IPR013783">
    <property type="entry name" value="Ig-like_fold"/>
</dbReference>
<keyword evidence="3" id="KW-0812">Transmembrane</keyword>
<evidence type="ECO:0000313" key="6">
    <source>
        <dbReference type="Proteomes" id="UP001174909"/>
    </source>
</evidence>
<dbReference type="PANTHER" id="PTHR46708:SF2">
    <property type="entry name" value="FIBRONECTIN TYPE-III DOMAIN-CONTAINING PROTEIN"/>
    <property type="match status" value="1"/>
</dbReference>
<evidence type="ECO:0000256" key="1">
    <source>
        <dbReference type="ARBA" id="ARBA00022737"/>
    </source>
</evidence>
<feature type="compositionally biased region" description="Polar residues" evidence="2">
    <location>
        <begin position="105"/>
        <end position="120"/>
    </location>
</feature>
<dbReference type="Proteomes" id="UP001174909">
    <property type="component" value="Unassembled WGS sequence"/>
</dbReference>
<dbReference type="Gene3D" id="2.60.40.10">
    <property type="entry name" value="Immunoglobulins"/>
    <property type="match status" value="2"/>
</dbReference>
<keyword evidence="1" id="KW-0677">Repeat</keyword>
<feature type="domain" description="Fibronectin type-III" evidence="4">
    <location>
        <begin position="123"/>
        <end position="223"/>
    </location>
</feature>
<dbReference type="InterPro" id="IPR003961">
    <property type="entry name" value="FN3_dom"/>
</dbReference>
<dbReference type="EMBL" id="CASHTH010004444">
    <property type="protein sequence ID" value="CAI8057388.1"/>
    <property type="molecule type" value="Genomic_DNA"/>
</dbReference>
<gene>
    <name evidence="5" type="ORF">GBAR_LOCUS31274</name>
</gene>
<organism evidence="5 6">
    <name type="scientific">Geodia barretti</name>
    <name type="common">Barrett's horny sponge</name>
    <dbReference type="NCBI Taxonomy" id="519541"/>
    <lineage>
        <taxon>Eukaryota</taxon>
        <taxon>Metazoa</taxon>
        <taxon>Porifera</taxon>
        <taxon>Demospongiae</taxon>
        <taxon>Heteroscleromorpha</taxon>
        <taxon>Tetractinellida</taxon>
        <taxon>Astrophorina</taxon>
        <taxon>Geodiidae</taxon>
        <taxon>Geodia</taxon>
    </lineage>
</organism>
<evidence type="ECO:0000256" key="2">
    <source>
        <dbReference type="SAM" id="MobiDB-lite"/>
    </source>
</evidence>
<accession>A0AA35TZJ6</accession>
<dbReference type="SUPFAM" id="SSF49265">
    <property type="entry name" value="Fibronectin type III"/>
    <property type="match status" value="1"/>
</dbReference>
<evidence type="ECO:0000313" key="5">
    <source>
        <dbReference type="EMBL" id="CAI8057388.1"/>
    </source>
</evidence>
<evidence type="ECO:0000256" key="3">
    <source>
        <dbReference type="SAM" id="Phobius"/>
    </source>
</evidence>
<keyword evidence="3" id="KW-0472">Membrane</keyword>
<sequence length="321" mass="33263">MTITLAPDTPEGVVTTAESSSVTVSWGAVVDADRYTVTFSMAQGTNQQGLCPTDSHTATLTVSAPSTTVSIAVGGDVGSTVTDELRAYTTYEVTVEAVSDVRGTSRPSGTRSVLTPQTSAREAPGDVRAEAESSTDISVRWSGLSNCRLVNGRITEYRVQYAACNTMTEDYTLGDGEDWRNGGRVTLTGLTPSTNYSISVAAVNGNGDVGLYSDPVTTMTHQYSCESADSLQSCGSTGMIVGMVIGLLLGVAVGVSGLIGGAVIVKRHRPAAVKGDMATGANPAYGMSGPHGKPAETEGEYEIPKYTQPPSGAEGIYEGVY</sequence>
<dbReference type="FunFam" id="2.60.40.10:FF:000028">
    <property type="entry name" value="Neuronal cell adhesion molecule"/>
    <property type="match status" value="1"/>
</dbReference>